<feature type="transmembrane region" description="Helical" evidence="5">
    <location>
        <begin position="87"/>
        <end position="107"/>
    </location>
</feature>
<sequence length="500" mass="54571">MSSTIAPSPRTTAIWPLITLVISVLMTLGLLVSMRSSHGWIVLAACGTVPLIWCSLRYPQLIIAFVVFLLFSNAPVVAFKFHGLPKIVALIGPPAALIAVWLFQLIFRRETFAFPRAWPWILAFLSVEVLSAVLCRYPGLAMDVLKSHIIEGVALFLIICNLVRTRKCLEQVVVALLMAGSFLGGMSLWQQVTSTHRNDYGGFAQVPMEGKGFETGDQKRQRRSAGSLGEQNRYAQNMLMLIPLTVLPISSARTNWGKAGYFTAALLISAGCILTFSRGAAVAFVLLLLAMKITGYIRTRHLMMLSVAAFAFLLVFPQLVSRMDSIGTLVGYLRGDTATQTEELDGAITGRATSMLAAVRVTADYPLIGVGPGNFPLYNRQYAKVGGFRAHEEDRAAHCLYLHIAAEFGLLGLVLFLGMIGTTLVGLHRVWASHKETDPVMSGLAAGFAMAIFAYLLTGLFLHFSFIRFFWLILALASCVPLIAARESQGQPKPVLGLTE</sequence>
<evidence type="ECO:0000256" key="5">
    <source>
        <dbReference type="SAM" id="Phobius"/>
    </source>
</evidence>
<keyword evidence="8" id="KW-1185">Reference proteome</keyword>
<feature type="transmembrane region" description="Helical" evidence="5">
    <location>
        <begin position="410"/>
        <end position="431"/>
    </location>
</feature>
<dbReference type="PATRIC" id="fig|1265738.3.peg.6656"/>
<dbReference type="InterPro" id="IPR007016">
    <property type="entry name" value="O-antigen_ligase-rel_domated"/>
</dbReference>
<evidence type="ECO:0000313" key="7">
    <source>
        <dbReference type="EMBL" id="EMI16419.1"/>
    </source>
</evidence>
<feature type="transmembrane region" description="Helical" evidence="5">
    <location>
        <begin position="468"/>
        <end position="485"/>
    </location>
</feature>
<reference evidence="7 8" key="1">
    <citation type="journal article" date="2013" name="Mar. Genomics">
        <title>Expression of sulfatases in Rhodopirellula baltica and the diversity of sulfatases in the genus Rhodopirellula.</title>
        <authorList>
            <person name="Wegner C.E."/>
            <person name="Richter-Heitmann T."/>
            <person name="Klindworth A."/>
            <person name="Klockow C."/>
            <person name="Richter M."/>
            <person name="Achstetter T."/>
            <person name="Glockner F.O."/>
            <person name="Harder J."/>
        </authorList>
    </citation>
    <scope>NUCLEOTIDE SEQUENCE [LARGE SCALE GENOMIC DNA]</scope>
    <source>
        <strain evidence="7 8">SM1</strain>
    </source>
</reference>
<feature type="transmembrane region" description="Helical" evidence="5">
    <location>
        <begin position="443"/>
        <end position="462"/>
    </location>
</feature>
<feature type="transmembrane region" description="Helical" evidence="5">
    <location>
        <begin position="12"/>
        <end position="32"/>
    </location>
</feature>
<accession>M5RR32</accession>
<feature type="transmembrane region" description="Helical" evidence="5">
    <location>
        <begin position="38"/>
        <end position="54"/>
    </location>
</feature>
<dbReference type="RefSeq" id="WP_008706754.1">
    <property type="nucleotide sequence ID" value="NZ_ANOG01000961.1"/>
</dbReference>
<evidence type="ECO:0000313" key="8">
    <source>
        <dbReference type="Proteomes" id="UP000011991"/>
    </source>
</evidence>
<comment type="subcellular location">
    <subcellularLocation>
        <location evidence="1">Membrane</location>
        <topology evidence="1">Multi-pass membrane protein</topology>
    </subcellularLocation>
</comment>
<dbReference type="GO" id="GO:0016020">
    <property type="term" value="C:membrane"/>
    <property type="evidence" value="ECO:0007669"/>
    <property type="project" value="UniProtKB-SubCell"/>
</dbReference>
<evidence type="ECO:0000259" key="6">
    <source>
        <dbReference type="Pfam" id="PF04932"/>
    </source>
</evidence>
<dbReference type="Pfam" id="PF04932">
    <property type="entry name" value="Wzy_C"/>
    <property type="match status" value="1"/>
</dbReference>
<keyword evidence="4 5" id="KW-0472">Membrane</keyword>
<evidence type="ECO:0000256" key="1">
    <source>
        <dbReference type="ARBA" id="ARBA00004141"/>
    </source>
</evidence>
<organism evidence="7 8">
    <name type="scientific">Rhodopirellula maiorica SM1</name>
    <dbReference type="NCBI Taxonomy" id="1265738"/>
    <lineage>
        <taxon>Bacteria</taxon>
        <taxon>Pseudomonadati</taxon>
        <taxon>Planctomycetota</taxon>
        <taxon>Planctomycetia</taxon>
        <taxon>Pirellulales</taxon>
        <taxon>Pirellulaceae</taxon>
        <taxon>Novipirellula</taxon>
    </lineage>
</organism>
<comment type="caution">
    <text evidence="7">The sequence shown here is derived from an EMBL/GenBank/DDBJ whole genome shotgun (WGS) entry which is preliminary data.</text>
</comment>
<name>M5RR32_9BACT</name>
<protein>
    <submittedName>
        <fullName evidence="7">O-antigen polymerase</fullName>
    </submittedName>
</protein>
<evidence type="ECO:0000256" key="3">
    <source>
        <dbReference type="ARBA" id="ARBA00022989"/>
    </source>
</evidence>
<proteinExistence type="predicted"/>
<dbReference type="PANTHER" id="PTHR37422">
    <property type="entry name" value="TEICHURONIC ACID BIOSYNTHESIS PROTEIN TUAE"/>
    <property type="match status" value="1"/>
</dbReference>
<feature type="transmembrane region" description="Helical" evidence="5">
    <location>
        <begin position="172"/>
        <end position="189"/>
    </location>
</feature>
<dbReference type="InterPro" id="IPR051533">
    <property type="entry name" value="WaaL-like"/>
</dbReference>
<feature type="transmembrane region" description="Helical" evidence="5">
    <location>
        <begin position="302"/>
        <end position="320"/>
    </location>
</feature>
<keyword evidence="3 5" id="KW-1133">Transmembrane helix</keyword>
<feature type="transmembrane region" description="Helical" evidence="5">
    <location>
        <begin position="145"/>
        <end position="163"/>
    </location>
</feature>
<feature type="transmembrane region" description="Helical" evidence="5">
    <location>
        <begin position="61"/>
        <end position="81"/>
    </location>
</feature>
<feature type="transmembrane region" description="Helical" evidence="5">
    <location>
        <begin position="119"/>
        <end position="139"/>
    </location>
</feature>
<dbReference type="AlphaFoldDB" id="M5RR32"/>
<dbReference type="PANTHER" id="PTHR37422:SF13">
    <property type="entry name" value="LIPOPOLYSACCHARIDE BIOSYNTHESIS PROTEIN PA4999-RELATED"/>
    <property type="match status" value="1"/>
</dbReference>
<evidence type="ECO:0000256" key="2">
    <source>
        <dbReference type="ARBA" id="ARBA00022692"/>
    </source>
</evidence>
<dbReference type="OrthoDB" id="279138at2"/>
<feature type="domain" description="O-antigen ligase-related" evidence="6">
    <location>
        <begin position="264"/>
        <end position="417"/>
    </location>
</feature>
<evidence type="ECO:0000256" key="4">
    <source>
        <dbReference type="ARBA" id="ARBA00023136"/>
    </source>
</evidence>
<gene>
    <name evidence="7" type="ORF">RMSM_06662</name>
</gene>
<keyword evidence="2 5" id="KW-0812">Transmembrane</keyword>
<dbReference type="Proteomes" id="UP000011991">
    <property type="component" value="Unassembled WGS sequence"/>
</dbReference>
<feature type="transmembrane region" description="Helical" evidence="5">
    <location>
        <begin position="261"/>
        <end position="290"/>
    </location>
</feature>
<dbReference type="EMBL" id="ANOG01000961">
    <property type="protein sequence ID" value="EMI16419.1"/>
    <property type="molecule type" value="Genomic_DNA"/>
</dbReference>